<sequence>MQTLASENKYSDPRARDRATPYGSIPARRSSMEYERREYISYPSSAPYDNSNASPTFMDFGNDAPRAMYCMSARSDAEPIPVTSPKGEKPSTAIPTFDSKWSSHTSPHPRDGGSELTLDASPPRRKVSESSPSSSLPNGTRRNVTPNDLLPLEAPIQTRRYSATFQTVSSQKRSHSLAFDVGEDSEHDDKEYSGKRKRNQLLRSSEPTQTAPPGPNATESEKIAYKRHVGTMAARKTRRRKLEHKLMLEAKREELERDISMWKTRCKVLQEILNSRDLDFNFEEDSE</sequence>
<feature type="region of interest" description="Disordered" evidence="2">
    <location>
        <begin position="1"/>
        <end position="34"/>
    </location>
</feature>
<dbReference type="SUPFAM" id="SSF57959">
    <property type="entry name" value="Leucine zipper domain"/>
    <property type="match status" value="1"/>
</dbReference>
<gene>
    <name evidence="3" type="ORF">BT96DRAFT_576466</name>
</gene>
<feature type="region of interest" description="Disordered" evidence="2">
    <location>
        <begin position="77"/>
        <end position="223"/>
    </location>
</feature>
<name>A0A6A4HVD2_9AGAR</name>
<evidence type="ECO:0008006" key="5">
    <source>
        <dbReference type="Google" id="ProtNLM"/>
    </source>
</evidence>
<evidence type="ECO:0000256" key="2">
    <source>
        <dbReference type="SAM" id="MobiDB-lite"/>
    </source>
</evidence>
<protein>
    <recommendedName>
        <fullName evidence="5">BZIP domain-containing protein</fullName>
    </recommendedName>
</protein>
<dbReference type="CDD" id="cd12193">
    <property type="entry name" value="bZIP_GCN4"/>
    <property type="match status" value="1"/>
</dbReference>
<evidence type="ECO:0000313" key="4">
    <source>
        <dbReference type="Proteomes" id="UP000799118"/>
    </source>
</evidence>
<dbReference type="Gene3D" id="3.30.160.60">
    <property type="entry name" value="Classic Zinc Finger"/>
    <property type="match status" value="1"/>
</dbReference>
<evidence type="ECO:0000313" key="3">
    <source>
        <dbReference type="EMBL" id="KAE9401821.1"/>
    </source>
</evidence>
<dbReference type="EMBL" id="ML769441">
    <property type="protein sequence ID" value="KAE9401821.1"/>
    <property type="molecule type" value="Genomic_DNA"/>
</dbReference>
<evidence type="ECO:0000256" key="1">
    <source>
        <dbReference type="SAM" id="Coils"/>
    </source>
</evidence>
<reference evidence="3" key="1">
    <citation type="journal article" date="2019" name="Environ. Microbiol.">
        <title>Fungal ecological strategies reflected in gene transcription - a case study of two litter decomposers.</title>
        <authorList>
            <person name="Barbi F."/>
            <person name="Kohler A."/>
            <person name="Barry K."/>
            <person name="Baskaran P."/>
            <person name="Daum C."/>
            <person name="Fauchery L."/>
            <person name="Ihrmark K."/>
            <person name="Kuo A."/>
            <person name="LaButti K."/>
            <person name="Lipzen A."/>
            <person name="Morin E."/>
            <person name="Grigoriev I.V."/>
            <person name="Henrissat B."/>
            <person name="Lindahl B."/>
            <person name="Martin F."/>
        </authorList>
    </citation>
    <scope>NUCLEOTIDE SEQUENCE</scope>
    <source>
        <strain evidence="3">JB14</strain>
    </source>
</reference>
<dbReference type="InterPro" id="IPR046347">
    <property type="entry name" value="bZIP_sf"/>
</dbReference>
<accession>A0A6A4HVD2</accession>
<dbReference type="GO" id="GO:0003700">
    <property type="term" value="F:DNA-binding transcription factor activity"/>
    <property type="evidence" value="ECO:0007669"/>
    <property type="project" value="InterPro"/>
</dbReference>
<dbReference type="AlphaFoldDB" id="A0A6A4HVD2"/>
<feature type="compositionally biased region" description="Polar residues" evidence="2">
    <location>
        <begin position="159"/>
        <end position="171"/>
    </location>
</feature>
<feature type="coiled-coil region" evidence="1">
    <location>
        <begin position="238"/>
        <end position="272"/>
    </location>
</feature>
<proteinExistence type="predicted"/>
<feature type="compositionally biased region" description="Basic and acidic residues" evidence="2">
    <location>
        <begin position="9"/>
        <end position="19"/>
    </location>
</feature>
<dbReference type="OrthoDB" id="2257100at2759"/>
<keyword evidence="1" id="KW-0175">Coiled coil</keyword>
<keyword evidence="4" id="KW-1185">Reference proteome</keyword>
<dbReference type="Proteomes" id="UP000799118">
    <property type="component" value="Unassembled WGS sequence"/>
</dbReference>
<organism evidence="3 4">
    <name type="scientific">Gymnopus androsaceus JB14</name>
    <dbReference type="NCBI Taxonomy" id="1447944"/>
    <lineage>
        <taxon>Eukaryota</taxon>
        <taxon>Fungi</taxon>
        <taxon>Dikarya</taxon>
        <taxon>Basidiomycota</taxon>
        <taxon>Agaricomycotina</taxon>
        <taxon>Agaricomycetes</taxon>
        <taxon>Agaricomycetidae</taxon>
        <taxon>Agaricales</taxon>
        <taxon>Marasmiineae</taxon>
        <taxon>Omphalotaceae</taxon>
        <taxon>Gymnopus</taxon>
    </lineage>
</organism>